<reference evidence="3" key="1">
    <citation type="submission" date="2016-10" db="EMBL/GenBank/DDBJ databases">
        <authorList>
            <person name="Varghese N."/>
            <person name="Submissions S."/>
        </authorList>
    </citation>
    <scope>NUCLEOTIDE SEQUENCE [LARGE SCALE GENOMIC DNA]</scope>
    <source>
        <strain evidence="3">CGMCC 4.3568</strain>
    </source>
</reference>
<dbReference type="InterPro" id="IPR022062">
    <property type="entry name" value="DUF3618"/>
</dbReference>
<dbReference type="Proteomes" id="UP000243799">
    <property type="component" value="Unassembled WGS sequence"/>
</dbReference>
<dbReference type="RefSeq" id="WP_091673680.1">
    <property type="nucleotide sequence ID" value="NZ_FOKG01000007.1"/>
</dbReference>
<proteinExistence type="predicted"/>
<feature type="compositionally biased region" description="Polar residues" evidence="1">
    <location>
        <begin position="136"/>
        <end position="157"/>
    </location>
</feature>
<dbReference type="OrthoDB" id="3218417at2"/>
<evidence type="ECO:0008006" key="4">
    <source>
        <dbReference type="Google" id="ProtNLM"/>
    </source>
</evidence>
<dbReference type="Pfam" id="PF12277">
    <property type="entry name" value="DUF3618"/>
    <property type="match status" value="1"/>
</dbReference>
<evidence type="ECO:0000313" key="3">
    <source>
        <dbReference type="Proteomes" id="UP000243799"/>
    </source>
</evidence>
<dbReference type="STRING" id="490629.SAMN05216266_107285"/>
<name>A0A1I0ZTK6_9PSEU</name>
<feature type="compositionally biased region" description="Basic and acidic residues" evidence="1">
    <location>
        <begin position="7"/>
        <end position="40"/>
    </location>
</feature>
<dbReference type="AlphaFoldDB" id="A0A1I0ZTK6"/>
<dbReference type="EMBL" id="FOKG01000007">
    <property type="protein sequence ID" value="SFB29054.1"/>
    <property type="molecule type" value="Genomic_DNA"/>
</dbReference>
<feature type="region of interest" description="Disordered" evidence="1">
    <location>
        <begin position="91"/>
        <end position="182"/>
    </location>
</feature>
<feature type="region of interest" description="Disordered" evidence="1">
    <location>
        <begin position="1"/>
        <end position="68"/>
    </location>
</feature>
<evidence type="ECO:0000256" key="1">
    <source>
        <dbReference type="SAM" id="MobiDB-lite"/>
    </source>
</evidence>
<protein>
    <recommendedName>
        <fullName evidence="4">DUF3618 domain-containing protein</fullName>
    </recommendedName>
</protein>
<organism evidence="2 3">
    <name type="scientific">Amycolatopsis marina</name>
    <dbReference type="NCBI Taxonomy" id="490629"/>
    <lineage>
        <taxon>Bacteria</taxon>
        <taxon>Bacillati</taxon>
        <taxon>Actinomycetota</taxon>
        <taxon>Actinomycetes</taxon>
        <taxon>Pseudonocardiales</taxon>
        <taxon>Pseudonocardiaceae</taxon>
        <taxon>Amycolatopsis</taxon>
    </lineage>
</organism>
<keyword evidence="3" id="KW-1185">Reference proteome</keyword>
<evidence type="ECO:0000313" key="2">
    <source>
        <dbReference type="EMBL" id="SFB29054.1"/>
    </source>
</evidence>
<gene>
    <name evidence="2" type="ORF">SAMN05216266_107285</name>
</gene>
<feature type="compositionally biased region" description="Basic and acidic residues" evidence="1">
    <location>
        <begin position="172"/>
        <end position="182"/>
    </location>
</feature>
<sequence>MGTSTDQVRHEIERTRQDLGHTIDEVTDRTRPRRIAERGKQRARQRLTGVQDRVMGSAEEGAHQAESRVKGNPLAAGLIAFGGGALAASLAPASRTERKAAQTLAEEAGPVAGQLKNEARQAGQELGENLKHSTRDAAQQVEQRAKESAQQVKQEAGSSAEHVRGQAQHAGQDVKHEARRQM</sequence>
<dbReference type="Gene3D" id="1.20.120.20">
    <property type="entry name" value="Apolipoprotein"/>
    <property type="match status" value="1"/>
</dbReference>
<accession>A0A1I0ZTK6</accession>